<accession>A0A0F6YJP7</accession>
<dbReference type="Proteomes" id="UP000034883">
    <property type="component" value="Chromosome"/>
</dbReference>
<sequence length="365" mass="39996">MEDHREQTGLALQPPAQARDIQAIEHHVGSPLPADLRLVLGRFNGAVTPAGTLLTAAPGPGATIEAALKEVASQRAASFLDPDLLLPFHRTEHGTVLAFDRSAAPVADTWPIVDYDPDSGEVRLVHRTFDGWCRLCVNEWTTESGTPFDLDKYLRQGQRHVEIEPDVSIAHVTVGHALRRAGRPEEALASYLRGARCVPAIPWADWEALKIASILGDLDAIAESGGRLAKRTPEQVWEQRGTTPSRVAYVIARALPTVPEGKQRESLMRALDNLEPQSRDPEDRSARDAILAAARSGEILIPQPWPAQETAIPTQADVDAWWAAMVAGYQSGQLRDDDLVLDPTYDALRATHSIADLLRIRRDFG</sequence>
<dbReference type="Gene3D" id="1.25.40.10">
    <property type="entry name" value="Tetratricopeptide repeat domain"/>
    <property type="match status" value="1"/>
</dbReference>
<dbReference type="SUPFAM" id="SSF160631">
    <property type="entry name" value="SMI1/KNR4-like"/>
    <property type="match status" value="1"/>
</dbReference>
<keyword evidence="3" id="KW-1185">Reference proteome</keyword>
<dbReference type="KEGG" id="samy:DB32_003496"/>
<gene>
    <name evidence="2" type="ORF">DB32_003496</name>
</gene>
<feature type="domain" description="Knr4/Smi1-like" evidence="1">
    <location>
        <begin position="15"/>
        <end position="132"/>
    </location>
</feature>
<evidence type="ECO:0000313" key="2">
    <source>
        <dbReference type="EMBL" id="AKF06347.1"/>
    </source>
</evidence>
<dbReference type="SUPFAM" id="SSF48452">
    <property type="entry name" value="TPR-like"/>
    <property type="match status" value="1"/>
</dbReference>
<dbReference type="Pfam" id="PF09346">
    <property type="entry name" value="SMI1_KNR4"/>
    <property type="match status" value="1"/>
</dbReference>
<evidence type="ECO:0000259" key="1">
    <source>
        <dbReference type="Pfam" id="PF09346"/>
    </source>
</evidence>
<reference evidence="2 3" key="1">
    <citation type="submission" date="2015-03" db="EMBL/GenBank/DDBJ databases">
        <title>Genome assembly of Sandaracinus amylolyticus DSM 53668.</title>
        <authorList>
            <person name="Sharma G."/>
            <person name="Subramanian S."/>
        </authorList>
    </citation>
    <scope>NUCLEOTIDE SEQUENCE [LARGE SCALE GENOMIC DNA]</scope>
    <source>
        <strain evidence="2 3">DSM 53668</strain>
    </source>
</reference>
<proteinExistence type="predicted"/>
<evidence type="ECO:0000313" key="3">
    <source>
        <dbReference type="Proteomes" id="UP000034883"/>
    </source>
</evidence>
<dbReference type="AlphaFoldDB" id="A0A0F6YJP7"/>
<name>A0A0F6YJP7_9BACT</name>
<dbReference type="Gene3D" id="3.40.1580.10">
    <property type="entry name" value="SMI1/KNR4-like"/>
    <property type="match status" value="1"/>
</dbReference>
<protein>
    <recommendedName>
        <fullName evidence="1">Knr4/Smi1-like domain-containing protein</fullName>
    </recommendedName>
</protein>
<dbReference type="InterPro" id="IPR018958">
    <property type="entry name" value="Knr4/Smi1-like_dom"/>
</dbReference>
<dbReference type="STRING" id="927083.DB32_003496"/>
<dbReference type="EMBL" id="CP011125">
    <property type="protein sequence ID" value="AKF06347.1"/>
    <property type="molecule type" value="Genomic_DNA"/>
</dbReference>
<organism evidence="2 3">
    <name type="scientific">Sandaracinus amylolyticus</name>
    <dbReference type="NCBI Taxonomy" id="927083"/>
    <lineage>
        <taxon>Bacteria</taxon>
        <taxon>Pseudomonadati</taxon>
        <taxon>Myxococcota</taxon>
        <taxon>Polyangia</taxon>
        <taxon>Polyangiales</taxon>
        <taxon>Sandaracinaceae</taxon>
        <taxon>Sandaracinus</taxon>
    </lineage>
</organism>
<dbReference type="InterPro" id="IPR037883">
    <property type="entry name" value="Knr4/Smi1-like_sf"/>
</dbReference>
<dbReference type="InterPro" id="IPR011990">
    <property type="entry name" value="TPR-like_helical_dom_sf"/>
</dbReference>